<dbReference type="GO" id="GO:0000155">
    <property type="term" value="F:phosphorelay sensor kinase activity"/>
    <property type="evidence" value="ECO:0007669"/>
    <property type="project" value="InterPro"/>
</dbReference>
<dbReference type="CDD" id="cd00130">
    <property type="entry name" value="PAS"/>
    <property type="match status" value="3"/>
</dbReference>
<evidence type="ECO:0000259" key="6">
    <source>
        <dbReference type="PROSITE" id="PS50109"/>
    </source>
</evidence>
<dbReference type="NCBIfam" id="TIGR00229">
    <property type="entry name" value="sensory_box"/>
    <property type="match status" value="3"/>
</dbReference>
<dbReference type="PANTHER" id="PTHR43304:SF1">
    <property type="entry name" value="PAC DOMAIN-CONTAINING PROTEIN"/>
    <property type="match status" value="1"/>
</dbReference>
<dbReference type="Pfam" id="PF02518">
    <property type="entry name" value="HATPase_c"/>
    <property type="match status" value="1"/>
</dbReference>
<dbReference type="OrthoDB" id="110686at2157"/>
<feature type="domain" description="PAC" evidence="8">
    <location>
        <begin position="325"/>
        <end position="377"/>
    </location>
</feature>
<dbReference type="EC" id="2.7.13.3" evidence="2"/>
<dbReference type="CDD" id="cd00082">
    <property type="entry name" value="HisKA"/>
    <property type="match status" value="1"/>
</dbReference>
<dbReference type="InterPro" id="IPR003594">
    <property type="entry name" value="HATPase_dom"/>
</dbReference>
<dbReference type="PROSITE" id="PS50109">
    <property type="entry name" value="HIS_KIN"/>
    <property type="match status" value="1"/>
</dbReference>
<evidence type="ECO:0000256" key="5">
    <source>
        <dbReference type="ARBA" id="ARBA00022777"/>
    </source>
</evidence>
<comment type="catalytic activity">
    <reaction evidence="1">
        <text>ATP + protein L-histidine = ADP + protein N-phospho-L-histidine.</text>
        <dbReference type="EC" id="2.7.13.3"/>
    </reaction>
</comment>
<evidence type="ECO:0000256" key="1">
    <source>
        <dbReference type="ARBA" id="ARBA00000085"/>
    </source>
</evidence>
<dbReference type="InterPro" id="IPR035965">
    <property type="entry name" value="PAS-like_dom_sf"/>
</dbReference>
<dbReference type="PROSITE" id="PS50113">
    <property type="entry name" value="PAC"/>
    <property type="match status" value="3"/>
</dbReference>
<evidence type="ECO:0000256" key="2">
    <source>
        <dbReference type="ARBA" id="ARBA00012438"/>
    </source>
</evidence>
<dbReference type="RefSeq" id="WP_130645686.1">
    <property type="nucleotide sequence ID" value="NZ_PGCL01000001.1"/>
</dbReference>
<dbReference type="InterPro" id="IPR013656">
    <property type="entry name" value="PAS_4"/>
</dbReference>
<feature type="domain" description="PAS" evidence="7">
    <location>
        <begin position="259"/>
        <end position="330"/>
    </location>
</feature>
<keyword evidence="5" id="KW-0418">Kinase</keyword>
<dbReference type="PROSITE" id="PS50112">
    <property type="entry name" value="PAS"/>
    <property type="match status" value="2"/>
</dbReference>
<dbReference type="AlphaFoldDB" id="A0A483CR97"/>
<feature type="domain" description="Histidine kinase" evidence="6">
    <location>
        <begin position="716"/>
        <end position="812"/>
    </location>
</feature>
<accession>A0A483CR97</accession>
<feature type="domain" description="PAC" evidence="8">
    <location>
        <begin position="199"/>
        <end position="251"/>
    </location>
</feature>
<dbReference type="InterPro" id="IPR013655">
    <property type="entry name" value="PAS_fold_3"/>
</dbReference>
<dbReference type="SMART" id="SM00086">
    <property type="entry name" value="PAC"/>
    <property type="match status" value="3"/>
</dbReference>
<keyword evidence="4" id="KW-0808">Transferase</keyword>
<dbReference type="Pfam" id="PF08447">
    <property type="entry name" value="PAS_3"/>
    <property type="match status" value="2"/>
</dbReference>
<dbReference type="Gene3D" id="3.30.565.10">
    <property type="entry name" value="Histidine kinase-like ATPase, C-terminal domain"/>
    <property type="match status" value="1"/>
</dbReference>
<dbReference type="InterPro" id="IPR000014">
    <property type="entry name" value="PAS"/>
</dbReference>
<dbReference type="InterPro" id="IPR001610">
    <property type="entry name" value="PAC"/>
</dbReference>
<proteinExistence type="predicted"/>
<reference evidence="9 10" key="1">
    <citation type="submission" date="2017-11" db="EMBL/GenBank/DDBJ databases">
        <title>Isolation and Characterization of Methanofollis Species from Methane Seep Offshore SW Taiwan.</title>
        <authorList>
            <person name="Teng N.-H."/>
            <person name="Lai M.-C."/>
            <person name="Chen S.-C."/>
        </authorList>
    </citation>
    <scope>NUCLEOTIDE SEQUENCE [LARGE SCALE GENOMIC DNA]</scope>
    <source>
        <strain evidence="9 10">FWC-SCC2</strain>
    </source>
</reference>
<sequence length="820" mass="91812">MVPAQKRSVLLVGTAGKRFQTDDLEKQGDRWTVRAVPSSSDALTHLQEEPADLVVLCAGDPGIRDLLSVFSLPTPPSLVILREGAPPLIINAVKRASGDEIPEILSEAMDDRDHQRLLGEQERQLSTLLGSLPGMAYRCKNTPTHTMEFVSQGCLPLLGYPAEDLIGDRRVAYGDLIHPDDREGFWEAIQDAIDERRQFTLRYRVRTADGRTRWVREQGRGVVGEDGTLEVLEGFITDITPEAELRDEIERRGIIQTAILDNIPDLAWLKDGEGHYIAVNQAFEHASGFSRSEVVGRTDLEIWPRYLAERYMNEDREAMRSGCRQALVEPFVRVDGLETWVETVKTPIRNRSGNVTGTAGIARDITERRAMEEALRKSEERYRLFLLNFQGIAFRTGPDLLPLFLYGDVLGITGYTPDQLLRQKEIWEEVIYPADREGFLGTLEKTTRTGTAGAVDLRIIGKDGRVRWLHASVQRVADDSGHGVQGALFDITDRKDAEEQIRYLARFPQEDPGPVMRIGRDGIVAYANEASKPLLEEWGTSVGELLPPVWRSVVRGAVADGRSRTRDVSVRGAEYQLVCVPIPEGGYVNLYGVEITDRRAMEVAVWEANRKLNLLNSIIRHDILNQITVLQGYIALTLQKGEGGEYLKRITDATERIRRQVEFTRDYHELGVKGPVWQSPGREMDRAWRSLSPVGITLHSTVDPDLQVFADPLFWRVLYNLVDNTVRHAAGATEIRFSAASAGEEMHLIYEDNGPGIPAGQKESLFKEVTGQKKGLGMFLSREILSLTGLLIHEEGEPGQGARFVITVPEGGFRRRPDDA</sequence>
<gene>
    <name evidence="9" type="ORF">CUJ86_00915</name>
</gene>
<dbReference type="PANTHER" id="PTHR43304">
    <property type="entry name" value="PHYTOCHROME-LIKE PROTEIN CPH1"/>
    <property type="match status" value="1"/>
</dbReference>
<evidence type="ECO:0000313" key="9">
    <source>
        <dbReference type="EMBL" id="TAJ45338.1"/>
    </source>
</evidence>
<name>A0A483CR97_9EURY</name>
<feature type="domain" description="PAC" evidence="8">
    <location>
        <begin position="453"/>
        <end position="503"/>
    </location>
</feature>
<evidence type="ECO:0000313" key="10">
    <source>
        <dbReference type="Proteomes" id="UP000292580"/>
    </source>
</evidence>
<dbReference type="InterPro" id="IPR003661">
    <property type="entry name" value="HisK_dim/P_dom"/>
</dbReference>
<dbReference type="SMART" id="SM00091">
    <property type="entry name" value="PAS"/>
    <property type="match status" value="4"/>
</dbReference>
<keyword evidence="10" id="KW-1185">Reference proteome</keyword>
<evidence type="ECO:0000256" key="4">
    <source>
        <dbReference type="ARBA" id="ARBA00022679"/>
    </source>
</evidence>
<dbReference type="Pfam" id="PF08448">
    <property type="entry name" value="PAS_4"/>
    <property type="match status" value="1"/>
</dbReference>
<dbReference type="InterPro" id="IPR000700">
    <property type="entry name" value="PAS-assoc_C"/>
</dbReference>
<dbReference type="InterPro" id="IPR052162">
    <property type="entry name" value="Sensor_kinase/Photoreceptor"/>
</dbReference>
<dbReference type="SUPFAM" id="SSF55874">
    <property type="entry name" value="ATPase domain of HSP90 chaperone/DNA topoisomerase II/histidine kinase"/>
    <property type="match status" value="1"/>
</dbReference>
<organism evidence="9 10">
    <name type="scientific">Methanofollis fontis</name>
    <dbReference type="NCBI Taxonomy" id="2052832"/>
    <lineage>
        <taxon>Archaea</taxon>
        <taxon>Methanobacteriati</taxon>
        <taxon>Methanobacteriota</taxon>
        <taxon>Stenosarchaea group</taxon>
        <taxon>Methanomicrobia</taxon>
        <taxon>Methanomicrobiales</taxon>
        <taxon>Methanomicrobiaceae</taxon>
        <taxon>Methanofollis</taxon>
    </lineage>
</organism>
<dbReference type="SMART" id="SM00387">
    <property type="entry name" value="HATPase_c"/>
    <property type="match status" value="1"/>
</dbReference>
<evidence type="ECO:0000256" key="3">
    <source>
        <dbReference type="ARBA" id="ARBA00022553"/>
    </source>
</evidence>
<dbReference type="Gene3D" id="3.30.450.20">
    <property type="entry name" value="PAS domain"/>
    <property type="match status" value="3"/>
</dbReference>
<feature type="domain" description="PAS" evidence="7">
    <location>
        <begin position="121"/>
        <end position="196"/>
    </location>
</feature>
<keyword evidence="3" id="KW-0597">Phosphoprotein</keyword>
<evidence type="ECO:0000259" key="7">
    <source>
        <dbReference type="PROSITE" id="PS50112"/>
    </source>
</evidence>
<dbReference type="Proteomes" id="UP000292580">
    <property type="component" value="Unassembled WGS sequence"/>
</dbReference>
<comment type="caution">
    <text evidence="9">The sequence shown here is derived from an EMBL/GenBank/DDBJ whole genome shotgun (WGS) entry which is preliminary data.</text>
</comment>
<dbReference type="InterPro" id="IPR005467">
    <property type="entry name" value="His_kinase_dom"/>
</dbReference>
<dbReference type="InterPro" id="IPR004358">
    <property type="entry name" value="Sig_transdc_His_kin-like_C"/>
</dbReference>
<dbReference type="EMBL" id="PGCL01000001">
    <property type="protein sequence ID" value="TAJ45338.1"/>
    <property type="molecule type" value="Genomic_DNA"/>
</dbReference>
<evidence type="ECO:0000259" key="8">
    <source>
        <dbReference type="PROSITE" id="PS50113"/>
    </source>
</evidence>
<dbReference type="SUPFAM" id="SSF55785">
    <property type="entry name" value="PYP-like sensor domain (PAS domain)"/>
    <property type="match status" value="3"/>
</dbReference>
<protein>
    <recommendedName>
        <fullName evidence="2">histidine kinase</fullName>
        <ecNumber evidence="2">2.7.13.3</ecNumber>
    </recommendedName>
</protein>
<dbReference type="PRINTS" id="PR00344">
    <property type="entry name" value="BCTRLSENSOR"/>
</dbReference>
<dbReference type="CDD" id="cd00075">
    <property type="entry name" value="HATPase"/>
    <property type="match status" value="1"/>
</dbReference>
<dbReference type="InterPro" id="IPR036890">
    <property type="entry name" value="HATPase_C_sf"/>
</dbReference>